<sequence>MKLFIPLFFAATLALVNIASGQLIIENPKAVFCSAKCLKFMDK</sequence>
<reference evidence="2" key="1">
    <citation type="submission" date="2016-04" db="EMBL/GenBank/DDBJ databases">
        <authorList>
            <person name="Nguyen H.D."/>
            <person name="Samba Siva P."/>
            <person name="Cullis J."/>
            <person name="Levesque C.A."/>
            <person name="Hambleton S."/>
        </authorList>
    </citation>
    <scope>NUCLEOTIDE SEQUENCE</scope>
    <source>
        <strain evidence="2">DAOMC 236422</strain>
    </source>
</reference>
<reference evidence="2" key="2">
    <citation type="journal article" date="2019" name="IMA Fungus">
        <title>Genome sequencing and comparison of five Tilletia species to identify candidate genes for the detection of regulated species infecting wheat.</title>
        <authorList>
            <person name="Nguyen H.D.T."/>
            <person name="Sultana T."/>
            <person name="Kesanakurti P."/>
            <person name="Hambleton S."/>
        </authorList>
    </citation>
    <scope>NUCLEOTIDE SEQUENCE</scope>
    <source>
        <strain evidence="2">DAOMC 236422</strain>
    </source>
</reference>
<dbReference type="AlphaFoldDB" id="A0A8X7N594"/>
<proteinExistence type="predicted"/>
<keyword evidence="1" id="KW-0732">Signal</keyword>
<feature type="signal peptide" evidence="1">
    <location>
        <begin position="1"/>
        <end position="21"/>
    </location>
</feature>
<evidence type="ECO:0000313" key="2">
    <source>
        <dbReference type="EMBL" id="KAE8266618.1"/>
    </source>
</evidence>
<protein>
    <submittedName>
        <fullName evidence="2">Uncharacterized protein</fullName>
    </submittedName>
</protein>
<dbReference type="Proteomes" id="UP000078113">
    <property type="component" value="Unassembled WGS sequence"/>
</dbReference>
<evidence type="ECO:0000313" key="3">
    <source>
        <dbReference type="Proteomes" id="UP000078113"/>
    </source>
</evidence>
<name>A0A8X7N594_9BASI</name>
<comment type="caution">
    <text evidence="2">The sequence shown here is derived from an EMBL/GenBank/DDBJ whole genome shotgun (WGS) entry which is preliminary data.</text>
</comment>
<organism evidence="2 3">
    <name type="scientific">Tilletia walkeri</name>
    <dbReference type="NCBI Taxonomy" id="117179"/>
    <lineage>
        <taxon>Eukaryota</taxon>
        <taxon>Fungi</taxon>
        <taxon>Dikarya</taxon>
        <taxon>Basidiomycota</taxon>
        <taxon>Ustilaginomycotina</taxon>
        <taxon>Exobasidiomycetes</taxon>
        <taxon>Tilletiales</taxon>
        <taxon>Tilletiaceae</taxon>
        <taxon>Tilletia</taxon>
    </lineage>
</organism>
<gene>
    <name evidence="2" type="ORF">A4X09_0g5727</name>
</gene>
<evidence type="ECO:0000256" key="1">
    <source>
        <dbReference type="SAM" id="SignalP"/>
    </source>
</evidence>
<feature type="chain" id="PRO_5036472021" evidence="1">
    <location>
        <begin position="22"/>
        <end position="43"/>
    </location>
</feature>
<keyword evidence="3" id="KW-1185">Reference proteome</keyword>
<dbReference type="EMBL" id="LWDG02000313">
    <property type="protein sequence ID" value="KAE8266618.1"/>
    <property type="molecule type" value="Genomic_DNA"/>
</dbReference>
<accession>A0A8X7N594</accession>
<feature type="non-terminal residue" evidence="2">
    <location>
        <position position="1"/>
    </location>
</feature>